<dbReference type="PANTHER" id="PTHR13072">
    <property type="entry name" value="DYNACTIN 6"/>
    <property type="match status" value="1"/>
</dbReference>
<dbReference type="Gene3D" id="2.160.10.10">
    <property type="entry name" value="Hexapeptide repeat proteins"/>
    <property type="match status" value="1"/>
</dbReference>
<dbReference type="Proteomes" id="UP000006701">
    <property type="component" value="Unassembled WGS sequence"/>
</dbReference>
<dbReference type="eggNOG" id="ENOG502S7GK">
    <property type="taxonomic scope" value="Eukaryota"/>
</dbReference>
<evidence type="ECO:0000313" key="8">
    <source>
        <dbReference type="EMBL" id="EAW06937.1"/>
    </source>
</evidence>
<evidence type="ECO:0000256" key="1">
    <source>
        <dbReference type="ARBA" id="ARBA00004245"/>
    </source>
</evidence>
<dbReference type="InterPro" id="IPR027777">
    <property type="entry name" value="DCTN6"/>
</dbReference>
<comment type="subcellular location">
    <subcellularLocation>
        <location evidence="1">Cytoplasm</location>
        <location evidence="1">Cytoskeleton</location>
    </subcellularLocation>
</comment>
<dbReference type="EMBL" id="DS027060">
    <property type="protein sequence ID" value="EAW06937.1"/>
    <property type="molecule type" value="Genomic_DNA"/>
</dbReference>
<evidence type="ECO:0000256" key="5">
    <source>
        <dbReference type="ARBA" id="ARBA00023212"/>
    </source>
</evidence>
<dbReference type="VEuPathDB" id="FungiDB:ACLA_086360"/>
<dbReference type="SUPFAM" id="SSF51161">
    <property type="entry name" value="Trimeric LpxA-like enzymes"/>
    <property type="match status" value="1"/>
</dbReference>
<sequence>MDPRPSQPRSDTHLRPPNPHQRASPSSSASPSPTPRAPVAAHQTSTVADSVLCQGIHPISIGPGTVIHPRARIYSYDGPVIIGEGCIISEKSIIGTAPTTYPSLPPTAGKEVISTRISNGVTVGPLVSVSSGAHVHSFVTVDALAVINRRVSLGAHSKVCAGCVIAANTVIKDWMVVWGSGVGFGQRRKRATGKVISSVAAAQGVTALEAKVTEDARLMALQKEREVLVRLIGSSASARRK</sequence>
<dbReference type="KEGG" id="act:ACLA_086360"/>
<dbReference type="GO" id="GO:0070840">
    <property type="term" value="F:dynein complex binding"/>
    <property type="evidence" value="ECO:0007669"/>
    <property type="project" value="TreeGrafter"/>
</dbReference>
<keyword evidence="4" id="KW-0963">Cytoplasm</keyword>
<dbReference type="HOGENOM" id="CLU_085418_2_0_1"/>
<dbReference type="RefSeq" id="XP_001268363.1">
    <property type="nucleotide sequence ID" value="XM_001268362.1"/>
</dbReference>
<organism evidence="8 9">
    <name type="scientific">Aspergillus clavatus (strain ATCC 1007 / CBS 513.65 / DSM 816 / NCTC 3887 / NRRL 1 / QM 1276 / 107)</name>
    <dbReference type="NCBI Taxonomy" id="344612"/>
    <lineage>
        <taxon>Eukaryota</taxon>
        <taxon>Fungi</taxon>
        <taxon>Dikarya</taxon>
        <taxon>Ascomycota</taxon>
        <taxon>Pezizomycotina</taxon>
        <taxon>Eurotiomycetes</taxon>
        <taxon>Eurotiomycetidae</taxon>
        <taxon>Eurotiales</taxon>
        <taxon>Aspergillaceae</taxon>
        <taxon>Aspergillus</taxon>
        <taxon>Aspergillus subgen. Fumigati</taxon>
    </lineage>
</organism>
<keyword evidence="5" id="KW-0206">Cytoskeleton</keyword>
<dbReference type="GO" id="GO:0005869">
    <property type="term" value="C:dynactin complex"/>
    <property type="evidence" value="ECO:0007669"/>
    <property type="project" value="InterPro"/>
</dbReference>
<dbReference type="GeneID" id="4700459"/>
<keyword evidence="9" id="KW-1185">Reference proteome</keyword>
<evidence type="ECO:0000256" key="4">
    <source>
        <dbReference type="ARBA" id="ARBA00022490"/>
    </source>
</evidence>
<dbReference type="OrthoDB" id="2355at2759"/>
<name>A1CUF0_ASPCL</name>
<accession>A1CUF0</accession>
<feature type="compositionally biased region" description="Low complexity" evidence="7">
    <location>
        <begin position="23"/>
        <end position="41"/>
    </location>
</feature>
<evidence type="ECO:0000256" key="7">
    <source>
        <dbReference type="SAM" id="MobiDB-lite"/>
    </source>
</evidence>
<dbReference type="AlphaFoldDB" id="A1CUF0"/>
<dbReference type="PANTHER" id="PTHR13072:SF0">
    <property type="entry name" value="DYNACTIN SUBUNIT 6"/>
    <property type="match status" value="1"/>
</dbReference>
<protein>
    <recommendedName>
        <fullName evidence="3">Dynactin subunit 6</fullName>
    </recommendedName>
</protein>
<evidence type="ECO:0000256" key="6">
    <source>
        <dbReference type="ARBA" id="ARBA00034687"/>
    </source>
</evidence>
<feature type="region of interest" description="Disordered" evidence="7">
    <location>
        <begin position="1"/>
        <end position="43"/>
    </location>
</feature>
<dbReference type="GO" id="GO:0007052">
    <property type="term" value="P:mitotic spindle organization"/>
    <property type="evidence" value="ECO:0007669"/>
    <property type="project" value="TreeGrafter"/>
</dbReference>
<gene>
    <name evidence="8" type="ORF">ACLA_086360</name>
</gene>
<dbReference type="InterPro" id="IPR011004">
    <property type="entry name" value="Trimer_LpxA-like_sf"/>
</dbReference>
<reference evidence="8 9" key="1">
    <citation type="journal article" date="2008" name="PLoS Genet.">
        <title>Genomic islands in the pathogenic filamentous fungus Aspergillus fumigatus.</title>
        <authorList>
            <person name="Fedorova N.D."/>
            <person name="Khaldi N."/>
            <person name="Joardar V.S."/>
            <person name="Maiti R."/>
            <person name="Amedeo P."/>
            <person name="Anderson M.J."/>
            <person name="Crabtree J."/>
            <person name="Silva J.C."/>
            <person name="Badger J.H."/>
            <person name="Albarraq A."/>
            <person name="Angiuoli S."/>
            <person name="Bussey H."/>
            <person name="Bowyer P."/>
            <person name="Cotty P.J."/>
            <person name="Dyer P.S."/>
            <person name="Egan A."/>
            <person name="Galens K."/>
            <person name="Fraser-Liggett C.M."/>
            <person name="Haas B.J."/>
            <person name="Inman J.M."/>
            <person name="Kent R."/>
            <person name="Lemieux S."/>
            <person name="Malavazi I."/>
            <person name="Orvis J."/>
            <person name="Roemer T."/>
            <person name="Ronning C.M."/>
            <person name="Sundaram J.P."/>
            <person name="Sutton G."/>
            <person name="Turner G."/>
            <person name="Venter J.C."/>
            <person name="White O.R."/>
            <person name="Whitty B.R."/>
            <person name="Youngman P."/>
            <person name="Wolfe K.H."/>
            <person name="Goldman G.H."/>
            <person name="Wortman J.R."/>
            <person name="Jiang B."/>
            <person name="Denning D.W."/>
            <person name="Nierman W.C."/>
        </authorList>
    </citation>
    <scope>NUCLEOTIDE SEQUENCE [LARGE SCALE GENOMIC DNA]</scope>
    <source>
        <strain evidence="9">ATCC 1007 / CBS 513.65 / DSM 816 / NCTC 3887 / NRRL 1</strain>
    </source>
</reference>
<comment type="similarity">
    <text evidence="2">Belongs to the dynactin subunits 5/6 family. Dynactin subunit 6 subfamily.</text>
</comment>
<dbReference type="STRING" id="344612.A1CUF0"/>
<evidence type="ECO:0000256" key="3">
    <source>
        <dbReference type="ARBA" id="ARBA00016573"/>
    </source>
</evidence>
<comment type="function">
    <text evidence="6">Part of the dynactin complex that activates the molecular motor dynein for ultra-processive transport along microtubules.</text>
</comment>
<evidence type="ECO:0000256" key="2">
    <source>
        <dbReference type="ARBA" id="ARBA00007719"/>
    </source>
</evidence>
<proteinExistence type="inferred from homology"/>
<dbReference type="OMA" id="MAVHAKQ"/>
<evidence type="ECO:0000313" key="9">
    <source>
        <dbReference type="Proteomes" id="UP000006701"/>
    </source>
</evidence>